<dbReference type="Pfam" id="PF12511">
    <property type="entry name" value="DUF3716"/>
    <property type="match status" value="1"/>
</dbReference>
<evidence type="ECO:0000313" key="2">
    <source>
        <dbReference type="EMBL" id="KAH7137879.1"/>
    </source>
</evidence>
<name>A0A9P9EIT8_9HYPO</name>
<reference evidence="2" key="1">
    <citation type="journal article" date="2021" name="Nat. Commun.">
        <title>Genetic determinants of endophytism in the Arabidopsis root mycobiome.</title>
        <authorList>
            <person name="Mesny F."/>
            <person name="Miyauchi S."/>
            <person name="Thiergart T."/>
            <person name="Pickel B."/>
            <person name="Atanasova L."/>
            <person name="Karlsson M."/>
            <person name="Huettel B."/>
            <person name="Barry K.W."/>
            <person name="Haridas S."/>
            <person name="Chen C."/>
            <person name="Bauer D."/>
            <person name="Andreopoulos W."/>
            <person name="Pangilinan J."/>
            <person name="LaButti K."/>
            <person name="Riley R."/>
            <person name="Lipzen A."/>
            <person name="Clum A."/>
            <person name="Drula E."/>
            <person name="Henrissat B."/>
            <person name="Kohler A."/>
            <person name="Grigoriev I.V."/>
            <person name="Martin F.M."/>
            <person name="Hacquard S."/>
        </authorList>
    </citation>
    <scope>NUCLEOTIDE SEQUENCE</scope>
    <source>
        <strain evidence="2">MPI-CAGE-AT-0147</strain>
    </source>
</reference>
<protein>
    <submittedName>
        <fullName evidence="2">Uncharacterized protein</fullName>
    </submittedName>
</protein>
<dbReference type="AlphaFoldDB" id="A0A9P9EIT8"/>
<dbReference type="Proteomes" id="UP000738349">
    <property type="component" value="Unassembled WGS sequence"/>
</dbReference>
<gene>
    <name evidence="2" type="ORF">EDB81DRAFT_901722</name>
</gene>
<feature type="region of interest" description="Disordered" evidence="1">
    <location>
        <begin position="239"/>
        <end position="260"/>
    </location>
</feature>
<keyword evidence="3" id="KW-1185">Reference proteome</keyword>
<dbReference type="OrthoDB" id="5028429at2759"/>
<evidence type="ECO:0000313" key="3">
    <source>
        <dbReference type="Proteomes" id="UP000738349"/>
    </source>
</evidence>
<dbReference type="InterPro" id="IPR022190">
    <property type="entry name" value="DUF3716"/>
</dbReference>
<organism evidence="2 3">
    <name type="scientific">Dactylonectria macrodidyma</name>
    <dbReference type="NCBI Taxonomy" id="307937"/>
    <lineage>
        <taxon>Eukaryota</taxon>
        <taxon>Fungi</taxon>
        <taxon>Dikarya</taxon>
        <taxon>Ascomycota</taxon>
        <taxon>Pezizomycotina</taxon>
        <taxon>Sordariomycetes</taxon>
        <taxon>Hypocreomycetidae</taxon>
        <taxon>Hypocreales</taxon>
        <taxon>Nectriaceae</taxon>
        <taxon>Dactylonectria</taxon>
    </lineage>
</organism>
<dbReference type="EMBL" id="JAGMUV010000012">
    <property type="protein sequence ID" value="KAH7137879.1"/>
    <property type="molecule type" value="Genomic_DNA"/>
</dbReference>
<proteinExistence type="predicted"/>
<sequence length="296" mass="32783">MLILTSSASSSATAPPALSNLELSRSEILGSFAEVKMLCDQRLAEYQIDNIDHVVLAAPNRLCIALVVEVFEELGCPVRSATAGQVLERTRRSASASTEPEPLIGFPSSRLCFLPKEIFGIETRVFDHEAAQPDANPDLTVWALMNALKHCSTRVLPILELNKPARELELRSRQNCDAMIRHLMGDEREAQDCCTRCAQKKGALIGCIVAEGSTICGNCDWNRSGLGCSLASRSESPKLSTKRKAVESDDSEDGRDLFDELEPDEKDAFREVMKIFTRALKRRSKRARQSRSSRNK</sequence>
<comment type="caution">
    <text evidence="2">The sequence shown here is derived from an EMBL/GenBank/DDBJ whole genome shotgun (WGS) entry which is preliminary data.</text>
</comment>
<accession>A0A9P9EIT8</accession>
<evidence type="ECO:0000256" key="1">
    <source>
        <dbReference type="SAM" id="MobiDB-lite"/>
    </source>
</evidence>
<feature type="compositionally biased region" description="Acidic residues" evidence="1">
    <location>
        <begin position="248"/>
        <end position="260"/>
    </location>
</feature>